<evidence type="ECO:0000256" key="2">
    <source>
        <dbReference type="ARBA" id="ARBA00022723"/>
    </source>
</evidence>
<evidence type="ECO:0000256" key="4">
    <source>
        <dbReference type="ARBA" id="ARBA00022833"/>
    </source>
</evidence>
<keyword evidence="2" id="KW-0479">Metal-binding</keyword>
<dbReference type="InterPro" id="IPR024087">
    <property type="entry name" value="Creatininase-like_sf"/>
</dbReference>
<dbReference type="SUPFAM" id="SSF102215">
    <property type="entry name" value="Creatininase"/>
    <property type="match status" value="1"/>
</dbReference>
<dbReference type="GO" id="GO:0016811">
    <property type="term" value="F:hydrolase activity, acting on carbon-nitrogen (but not peptide) bonds, in linear amides"/>
    <property type="evidence" value="ECO:0007669"/>
    <property type="project" value="TreeGrafter"/>
</dbReference>
<evidence type="ECO:0000313" key="5">
    <source>
        <dbReference type="EMBL" id="SVA82523.1"/>
    </source>
</evidence>
<dbReference type="EMBL" id="UINC01019485">
    <property type="protein sequence ID" value="SVA82523.1"/>
    <property type="molecule type" value="Genomic_DNA"/>
</dbReference>
<comment type="cofactor">
    <cofactor evidence="1">
        <name>Zn(2+)</name>
        <dbReference type="ChEBI" id="CHEBI:29105"/>
    </cofactor>
</comment>
<dbReference type="AlphaFoldDB" id="A0A381Z120"/>
<keyword evidence="3" id="KW-0378">Hydrolase</keyword>
<proteinExistence type="predicted"/>
<dbReference type="PANTHER" id="PTHR35005:SF1">
    <property type="entry name" value="2-AMINO-5-FORMYLAMINO-6-RIBOSYLAMINOPYRIMIDIN-4(3H)-ONE 5'-MONOPHOSPHATE DEFORMYLASE"/>
    <property type="match status" value="1"/>
</dbReference>
<keyword evidence="4" id="KW-0862">Zinc</keyword>
<organism evidence="5">
    <name type="scientific">marine metagenome</name>
    <dbReference type="NCBI Taxonomy" id="408172"/>
    <lineage>
        <taxon>unclassified sequences</taxon>
        <taxon>metagenomes</taxon>
        <taxon>ecological metagenomes</taxon>
    </lineage>
</organism>
<reference evidence="5" key="1">
    <citation type="submission" date="2018-05" db="EMBL/GenBank/DDBJ databases">
        <authorList>
            <person name="Lanie J.A."/>
            <person name="Ng W.-L."/>
            <person name="Kazmierczak K.M."/>
            <person name="Andrzejewski T.M."/>
            <person name="Davidsen T.M."/>
            <person name="Wayne K.J."/>
            <person name="Tettelin H."/>
            <person name="Glass J.I."/>
            <person name="Rusch D."/>
            <person name="Podicherti R."/>
            <person name="Tsui H.-C.T."/>
            <person name="Winkler M.E."/>
        </authorList>
    </citation>
    <scope>NUCLEOTIDE SEQUENCE</scope>
</reference>
<protein>
    <recommendedName>
        <fullName evidence="6">Creatininase</fullName>
    </recommendedName>
</protein>
<gene>
    <name evidence="5" type="ORF">METZ01_LOCUS135377</name>
</gene>
<dbReference type="InterPro" id="IPR003785">
    <property type="entry name" value="Creatininase/forma_Hydrolase"/>
</dbReference>
<dbReference type="PANTHER" id="PTHR35005">
    <property type="entry name" value="3-DEHYDRO-SCYLLO-INOSOSE HYDROLASE"/>
    <property type="match status" value="1"/>
</dbReference>
<dbReference type="Gene3D" id="3.40.50.10310">
    <property type="entry name" value="Creatininase"/>
    <property type="match status" value="1"/>
</dbReference>
<name>A0A381Z120_9ZZZZ</name>
<dbReference type="Pfam" id="PF02633">
    <property type="entry name" value="Creatininase"/>
    <property type="match status" value="1"/>
</dbReference>
<evidence type="ECO:0000256" key="3">
    <source>
        <dbReference type="ARBA" id="ARBA00022801"/>
    </source>
</evidence>
<evidence type="ECO:0000256" key="1">
    <source>
        <dbReference type="ARBA" id="ARBA00001947"/>
    </source>
</evidence>
<sequence>MSSAQLAGVDRDQTLVVIPIAAIEQHGPHMPTGTDTILCRAVAEAVEKRLPRQVLLVPTLWLGASAHHLRLGSTLDAGLKNYIDTLCDIARSLLDDGYQRLLFLNGHGGNIDPMRVAVRALQPSYPESLLAAGTYWCVADGLNQEILDGDHKFVGHACEFETSMMLHLRPELVAEERRDAGELVPDQLDGVFISRDMRQRTREGCTGRPDLASAEKGERLFEGIVDRLDCLVNELLTQPLGTEYRQFVPDDQIKPTRAK</sequence>
<accession>A0A381Z120</accession>
<dbReference type="GO" id="GO:0009231">
    <property type="term" value="P:riboflavin biosynthetic process"/>
    <property type="evidence" value="ECO:0007669"/>
    <property type="project" value="TreeGrafter"/>
</dbReference>
<dbReference type="GO" id="GO:0046872">
    <property type="term" value="F:metal ion binding"/>
    <property type="evidence" value="ECO:0007669"/>
    <property type="project" value="UniProtKB-KW"/>
</dbReference>
<evidence type="ECO:0008006" key="6">
    <source>
        <dbReference type="Google" id="ProtNLM"/>
    </source>
</evidence>